<name>A0A9W6Z1G5_AMBMO</name>
<dbReference type="Proteomes" id="UP001165063">
    <property type="component" value="Unassembled WGS sequence"/>
</dbReference>
<protein>
    <submittedName>
        <fullName evidence="1">Unnamed protein product</fullName>
    </submittedName>
</protein>
<accession>A0A9W6Z1G5</accession>
<proteinExistence type="predicted"/>
<dbReference type="AlphaFoldDB" id="A0A9W6Z1G5"/>
<keyword evidence="2" id="KW-1185">Reference proteome</keyword>
<sequence>MVHINPAQIYDMLNEMSEEDYSESITALFVYFSSYRFDYEQQTAYTLESMGKFCDIQALDTIECFNLQLMVTVKTPTPKIPNENPFKTNEFYIDQVSLSDQLLLNG</sequence>
<gene>
    <name evidence="1" type="ORF">Amon01_000489400</name>
</gene>
<evidence type="ECO:0000313" key="1">
    <source>
        <dbReference type="EMBL" id="GMG37968.1"/>
    </source>
</evidence>
<dbReference type="EMBL" id="BSXU01002487">
    <property type="protein sequence ID" value="GMG37968.1"/>
    <property type="molecule type" value="Genomic_DNA"/>
</dbReference>
<reference evidence="1" key="1">
    <citation type="submission" date="2023-04" db="EMBL/GenBank/DDBJ databases">
        <title>Ambrosiozyma monospora NBRC 1965.</title>
        <authorList>
            <person name="Ichikawa N."/>
            <person name="Sato H."/>
            <person name="Tonouchi N."/>
        </authorList>
    </citation>
    <scope>NUCLEOTIDE SEQUENCE</scope>
    <source>
        <strain evidence="1">NBRC 1965</strain>
    </source>
</reference>
<evidence type="ECO:0000313" key="2">
    <source>
        <dbReference type="Proteomes" id="UP001165063"/>
    </source>
</evidence>
<organism evidence="1 2">
    <name type="scientific">Ambrosiozyma monospora</name>
    <name type="common">Yeast</name>
    <name type="synonym">Endomycopsis monosporus</name>
    <dbReference type="NCBI Taxonomy" id="43982"/>
    <lineage>
        <taxon>Eukaryota</taxon>
        <taxon>Fungi</taxon>
        <taxon>Dikarya</taxon>
        <taxon>Ascomycota</taxon>
        <taxon>Saccharomycotina</taxon>
        <taxon>Pichiomycetes</taxon>
        <taxon>Pichiales</taxon>
        <taxon>Pichiaceae</taxon>
        <taxon>Ambrosiozyma</taxon>
    </lineage>
</organism>
<comment type="caution">
    <text evidence="1">The sequence shown here is derived from an EMBL/GenBank/DDBJ whole genome shotgun (WGS) entry which is preliminary data.</text>
</comment>